<name>A0AAV5W0V8_9BILA</name>
<dbReference type="Gene3D" id="2.40.30.10">
    <property type="entry name" value="Translation factors"/>
    <property type="match status" value="1"/>
</dbReference>
<organism evidence="1 3">
    <name type="scientific">Pristionchus fissidentatus</name>
    <dbReference type="NCBI Taxonomy" id="1538716"/>
    <lineage>
        <taxon>Eukaryota</taxon>
        <taxon>Metazoa</taxon>
        <taxon>Ecdysozoa</taxon>
        <taxon>Nematoda</taxon>
        <taxon>Chromadorea</taxon>
        <taxon>Rhabditida</taxon>
        <taxon>Rhabditina</taxon>
        <taxon>Diplogasteromorpha</taxon>
        <taxon>Diplogasteroidea</taxon>
        <taxon>Neodiplogasteridae</taxon>
        <taxon>Pristionchus</taxon>
    </lineage>
</organism>
<proteinExistence type="predicted"/>
<gene>
    <name evidence="1" type="ORF">PFISCL1PPCAC_15652</name>
    <name evidence="2" type="ORF">PFISCL1PPCAC_15664</name>
</gene>
<dbReference type="GO" id="GO:0005840">
    <property type="term" value="C:ribosome"/>
    <property type="evidence" value="ECO:0007669"/>
    <property type="project" value="InterPro"/>
</dbReference>
<accession>A0AAV5W0V8</accession>
<dbReference type="Proteomes" id="UP001432322">
    <property type="component" value="Unassembled WGS sequence"/>
</dbReference>
<feature type="non-terminal residue" evidence="1">
    <location>
        <position position="1"/>
    </location>
</feature>
<dbReference type="EMBL" id="BTSY01000004">
    <property type="protein sequence ID" value="GMT24367.1"/>
    <property type="molecule type" value="Genomic_DNA"/>
</dbReference>
<dbReference type="InterPro" id="IPR000597">
    <property type="entry name" value="Ribosomal_uL3"/>
</dbReference>
<dbReference type="Pfam" id="PF00297">
    <property type="entry name" value="Ribosomal_L3"/>
    <property type="match status" value="1"/>
</dbReference>
<evidence type="ECO:0000313" key="3">
    <source>
        <dbReference type="Proteomes" id="UP001432322"/>
    </source>
</evidence>
<keyword evidence="3" id="KW-1185">Reference proteome</keyword>
<protein>
    <submittedName>
        <fullName evidence="1">Uncharacterized protein</fullName>
    </submittedName>
</protein>
<reference evidence="1" key="1">
    <citation type="submission" date="2023-10" db="EMBL/GenBank/DDBJ databases">
        <title>Genome assembly of Pristionchus species.</title>
        <authorList>
            <person name="Yoshida K."/>
            <person name="Sommer R.J."/>
        </authorList>
    </citation>
    <scope>NUCLEOTIDE SEQUENCE</scope>
    <source>
        <strain evidence="1">RS5133</strain>
    </source>
</reference>
<evidence type="ECO:0000313" key="2">
    <source>
        <dbReference type="EMBL" id="GMT24367.1"/>
    </source>
</evidence>
<comment type="caution">
    <text evidence="1">The sequence shown here is derived from an EMBL/GenBank/DDBJ whole genome shotgun (WGS) entry which is preliminary data.</text>
</comment>
<dbReference type="GO" id="GO:0006412">
    <property type="term" value="P:translation"/>
    <property type="evidence" value="ECO:0007669"/>
    <property type="project" value="InterPro"/>
</dbReference>
<sequence length="99" mass="11228">VSVLRSRSSSIRFSPRTRWSTSLILPAECVMHVCHYQIAHQEASTQDPQGQKEYHHRTDMNNKIYRIRKSAPTADGKANGATDFKLSESLILSKIVIKC</sequence>
<dbReference type="EMBL" id="BTSY01000004">
    <property type="protein sequence ID" value="GMT24355.1"/>
    <property type="molecule type" value="Genomic_DNA"/>
</dbReference>
<evidence type="ECO:0000313" key="1">
    <source>
        <dbReference type="EMBL" id="GMT24355.1"/>
    </source>
</evidence>
<dbReference type="GO" id="GO:0003735">
    <property type="term" value="F:structural constituent of ribosome"/>
    <property type="evidence" value="ECO:0007669"/>
    <property type="project" value="InterPro"/>
</dbReference>
<dbReference type="AlphaFoldDB" id="A0AAV5W0V8"/>